<evidence type="ECO:0000313" key="2">
    <source>
        <dbReference type="Proteomes" id="UP001061999"/>
    </source>
</evidence>
<dbReference type="RefSeq" id="WP_264425972.1">
    <property type="nucleotide sequence ID" value="NZ_JAOSHO010000001.1"/>
</dbReference>
<sequence>MSGPRTGSYPGDRVGMLQTSLADVTAWIKERFAGKAVTGTCTH</sequence>
<keyword evidence="2" id="KW-1185">Reference proteome</keyword>
<reference evidence="1" key="1">
    <citation type="submission" date="2022-07" db="EMBL/GenBank/DDBJ databases">
        <title>Pseudomonas agronomica sp. nov.: a novel bacterium with biotechnological application in the synthesis of biofertilizers from valorized agricultural residues.</title>
        <authorList>
            <person name="Robas M."/>
            <person name="Fernandez V.M."/>
            <person name="Luna L."/>
            <person name="Provanza A."/>
            <person name="Jimenez P.A."/>
        </authorList>
    </citation>
    <scope>NUCLEOTIDE SEQUENCE</scope>
    <source>
        <strain evidence="1">SAICEU22T</strain>
    </source>
</reference>
<dbReference type="Proteomes" id="UP001061999">
    <property type="component" value="Unassembled WGS sequence"/>
</dbReference>
<accession>A0ABT3F158</accession>
<dbReference type="EMBL" id="JAOSHO010000001">
    <property type="protein sequence ID" value="MCW1242828.1"/>
    <property type="molecule type" value="Genomic_DNA"/>
</dbReference>
<protein>
    <submittedName>
        <fullName evidence="1">Uncharacterized protein</fullName>
    </submittedName>
</protein>
<gene>
    <name evidence="1" type="ORF">OC610_00235</name>
</gene>
<organism evidence="1 2">
    <name type="scientific">Pseudomonas agronomica</name>
    <dbReference type="NCBI Taxonomy" id="2979328"/>
    <lineage>
        <taxon>Bacteria</taxon>
        <taxon>Pseudomonadati</taxon>
        <taxon>Pseudomonadota</taxon>
        <taxon>Gammaproteobacteria</taxon>
        <taxon>Pseudomonadales</taxon>
        <taxon>Pseudomonadaceae</taxon>
        <taxon>Pseudomonas</taxon>
    </lineage>
</organism>
<proteinExistence type="predicted"/>
<name>A0ABT3F158_9PSED</name>
<evidence type="ECO:0000313" key="1">
    <source>
        <dbReference type="EMBL" id="MCW1242828.1"/>
    </source>
</evidence>
<comment type="caution">
    <text evidence="1">The sequence shown here is derived from an EMBL/GenBank/DDBJ whole genome shotgun (WGS) entry which is preliminary data.</text>
</comment>